<name>A0A557Y135_9MYCO</name>
<sequence>MSAIRTHPGGHHHHSNNGTAVTPLVHTLSGRMMTTSDDNDADQPPTAAAGDGDATTFVPPPTQAAPELAWSNADDAGFIQRQLWRLTWGHVAVLLACAGVVALTISFVAWALTRMHENTTKPQPATNPSTTLAELPHPIWMPRTTPPPERTTAQLRINSSLPGTDDLGWTAYPAARCDSGTKPAAMGRTTQSVVVVCEIQPGNFYYRGVRLSDGASIELANAVDSSAGFDATNPTDGTVYRIRPTSLTIAPPDGPASSEPMLEYASN</sequence>
<dbReference type="OrthoDB" id="4751509at2"/>
<dbReference type="AlphaFoldDB" id="A0A557Y135"/>
<keyword evidence="4" id="KW-1185">Reference proteome</keyword>
<feature type="region of interest" description="Disordered" evidence="1">
    <location>
        <begin position="1"/>
        <end position="65"/>
    </location>
</feature>
<dbReference type="RefSeq" id="WP_144954509.1">
    <property type="nucleotide sequence ID" value="NZ_VMQU01000003.1"/>
</dbReference>
<feature type="compositionally biased region" description="Polar residues" evidence="1">
    <location>
        <begin position="120"/>
        <end position="132"/>
    </location>
</feature>
<dbReference type="EMBL" id="VMQU01000003">
    <property type="protein sequence ID" value="TVS92292.1"/>
    <property type="molecule type" value="Genomic_DNA"/>
</dbReference>
<gene>
    <name evidence="3" type="ORF">FPZ47_01380</name>
</gene>
<feature type="region of interest" description="Disordered" evidence="1">
    <location>
        <begin position="245"/>
        <end position="267"/>
    </location>
</feature>
<evidence type="ECO:0000256" key="2">
    <source>
        <dbReference type="SAM" id="Phobius"/>
    </source>
</evidence>
<reference evidence="3 4" key="1">
    <citation type="submission" date="2019-07" db="EMBL/GenBank/DDBJ databases">
        <title>New Mycobacterium species.</title>
        <authorList>
            <person name="Tortoli E."/>
            <person name="Ghielmetti G."/>
            <person name="Friedel U."/>
            <person name="Trovato A."/>
        </authorList>
    </citation>
    <scope>NUCLEOTIDE SEQUENCE [LARGE SCALE GENOMIC DNA]</scope>
    <source>
        <strain evidence="3 4">16-83</strain>
    </source>
</reference>
<accession>A0A557Y135</accession>
<evidence type="ECO:0000313" key="4">
    <source>
        <dbReference type="Proteomes" id="UP000320513"/>
    </source>
</evidence>
<keyword evidence="2" id="KW-1133">Transmembrane helix</keyword>
<feature type="compositionally biased region" description="Low complexity" evidence="1">
    <location>
        <begin position="42"/>
        <end position="56"/>
    </location>
</feature>
<evidence type="ECO:0008006" key="5">
    <source>
        <dbReference type="Google" id="ProtNLM"/>
    </source>
</evidence>
<evidence type="ECO:0000256" key="1">
    <source>
        <dbReference type="SAM" id="MobiDB-lite"/>
    </source>
</evidence>
<dbReference type="Proteomes" id="UP000320513">
    <property type="component" value="Unassembled WGS sequence"/>
</dbReference>
<keyword evidence="2" id="KW-0812">Transmembrane</keyword>
<keyword evidence="2" id="KW-0472">Membrane</keyword>
<comment type="caution">
    <text evidence="3">The sequence shown here is derived from an EMBL/GenBank/DDBJ whole genome shotgun (WGS) entry which is preliminary data.</text>
</comment>
<evidence type="ECO:0000313" key="3">
    <source>
        <dbReference type="EMBL" id="TVS92292.1"/>
    </source>
</evidence>
<protein>
    <recommendedName>
        <fullName evidence="5">Serine/threonine protein kinase</fullName>
    </recommendedName>
</protein>
<organism evidence="3 4">
    <name type="scientific">Mycobacterium helveticum</name>
    <dbReference type="NCBI Taxonomy" id="2592811"/>
    <lineage>
        <taxon>Bacteria</taxon>
        <taxon>Bacillati</taxon>
        <taxon>Actinomycetota</taxon>
        <taxon>Actinomycetes</taxon>
        <taxon>Mycobacteriales</taxon>
        <taxon>Mycobacteriaceae</taxon>
        <taxon>Mycobacterium</taxon>
    </lineage>
</organism>
<feature type="transmembrane region" description="Helical" evidence="2">
    <location>
        <begin position="91"/>
        <end position="112"/>
    </location>
</feature>
<feature type="region of interest" description="Disordered" evidence="1">
    <location>
        <begin position="119"/>
        <end position="139"/>
    </location>
</feature>
<proteinExistence type="predicted"/>